<proteinExistence type="predicted"/>
<evidence type="ECO:0000313" key="2">
    <source>
        <dbReference type="EMBL" id="AJC73956.1"/>
    </source>
</evidence>
<evidence type="ECO:0000313" key="3">
    <source>
        <dbReference type="Proteomes" id="UP000077469"/>
    </source>
</evidence>
<dbReference type="SMART" id="SM00849">
    <property type="entry name" value="Lactamase_B"/>
    <property type="match status" value="1"/>
</dbReference>
<dbReference type="OrthoDB" id="420651at2"/>
<evidence type="ECO:0000259" key="1">
    <source>
        <dbReference type="SMART" id="SM00849"/>
    </source>
</evidence>
<keyword evidence="3" id="KW-1185">Reference proteome</keyword>
<dbReference type="SUPFAM" id="SSF56281">
    <property type="entry name" value="Metallo-hydrolase/oxidoreductase"/>
    <property type="match status" value="1"/>
</dbReference>
<dbReference type="PANTHER" id="PTHR42951:SF4">
    <property type="entry name" value="ACYL-COENZYME A THIOESTERASE MBLAC2"/>
    <property type="match status" value="1"/>
</dbReference>
<dbReference type="Gene3D" id="3.60.15.10">
    <property type="entry name" value="Ribonuclease Z/Hydroxyacylglutathione hydrolase-like"/>
    <property type="match status" value="1"/>
</dbReference>
<reference evidence="2 3" key="1">
    <citation type="submission" date="2014-01" db="EMBL/GenBank/DDBJ databases">
        <title>Genome sequencing of Thermotog hypogea.</title>
        <authorList>
            <person name="Zhang X."/>
            <person name="Alvare G."/>
            <person name="Fristensky B."/>
            <person name="Chen L."/>
            <person name="Suen T."/>
            <person name="Chen Q."/>
            <person name="Ma K."/>
        </authorList>
    </citation>
    <scope>NUCLEOTIDE SEQUENCE [LARGE SCALE GENOMIC DNA]</scope>
    <source>
        <strain evidence="2 3">DSM 11164</strain>
    </source>
</reference>
<dbReference type="Pfam" id="PF00753">
    <property type="entry name" value="Lactamase_B"/>
    <property type="match status" value="1"/>
</dbReference>
<protein>
    <submittedName>
        <fullName evidence="2">Beta-lactamase</fullName>
    </submittedName>
</protein>
<dbReference type="EMBL" id="CP007141">
    <property type="protein sequence ID" value="AJC73956.1"/>
    <property type="molecule type" value="Genomic_DNA"/>
</dbReference>
<dbReference type="STRING" id="1123384.AJ81_06860"/>
<name>A0A0X1KRK7_9THEM</name>
<dbReference type="PaxDb" id="1123384-AJ81_06860"/>
<gene>
    <name evidence="2" type="ORF">AJ81_06860</name>
</gene>
<dbReference type="RefSeq" id="WP_031504469.1">
    <property type="nucleotide sequence ID" value="NC_022795.1"/>
</dbReference>
<organism evidence="2 3">
    <name type="scientific">Pseudothermotoga hypogea DSM 11164 = NBRC 106472</name>
    <dbReference type="NCBI Taxonomy" id="1123384"/>
    <lineage>
        <taxon>Bacteria</taxon>
        <taxon>Thermotogati</taxon>
        <taxon>Thermotogota</taxon>
        <taxon>Thermotogae</taxon>
        <taxon>Thermotogales</taxon>
        <taxon>Thermotogaceae</taxon>
        <taxon>Pseudothermotoga</taxon>
    </lineage>
</organism>
<dbReference type="Proteomes" id="UP000077469">
    <property type="component" value="Chromosome"/>
</dbReference>
<dbReference type="PATRIC" id="fig|1123384.7.peg.1379"/>
<accession>A0A0X1KRK7</accession>
<dbReference type="PANTHER" id="PTHR42951">
    <property type="entry name" value="METALLO-BETA-LACTAMASE DOMAIN-CONTAINING"/>
    <property type="match status" value="1"/>
</dbReference>
<dbReference type="AlphaFoldDB" id="A0A0X1KRK7"/>
<dbReference type="InterPro" id="IPR050855">
    <property type="entry name" value="NDM-1-like"/>
</dbReference>
<dbReference type="InterPro" id="IPR001279">
    <property type="entry name" value="Metallo-B-lactamas"/>
</dbReference>
<dbReference type="InterPro" id="IPR036866">
    <property type="entry name" value="RibonucZ/Hydroxyglut_hydro"/>
</dbReference>
<sequence length="248" mass="28367">MIKVLNDRVVVIGAEGSSNITGVLVKNSVIVVDTSLFAEKARKVKELLDDFFKKPIEMVVNTHYHPDHTFGNVAFEGTKILASELTKSFMEVFDERYLSKLPPIEKIVTPNFTFDEEYEDKNLFIKRLGGHTLDSSIVFFKQEKLLVAGDLIFNGFHAEIVADSDLDEWLSALKFIEDMRPAWIVPGHGEVATLECLKAMQRYLVKMKRLLDGALNLHDAMSDENFSKRKFPELFSWSLENLLHQRRS</sequence>
<dbReference type="KEGG" id="phy:AJ81_06860"/>
<feature type="domain" description="Metallo-beta-lactamase" evidence="1">
    <location>
        <begin position="17"/>
        <end position="188"/>
    </location>
</feature>
<dbReference type="CDD" id="cd16282">
    <property type="entry name" value="metallo-hydrolase-like_MBL-fold"/>
    <property type="match status" value="1"/>
</dbReference>